<accession>A0A1H6BI81</accession>
<proteinExistence type="predicted"/>
<dbReference type="AlphaFoldDB" id="A0A1H6BI81"/>
<keyword evidence="2" id="KW-1185">Reference proteome</keyword>
<organism evidence="1 2">
    <name type="scientific">Bryocella elongata</name>
    <dbReference type="NCBI Taxonomy" id="863522"/>
    <lineage>
        <taxon>Bacteria</taxon>
        <taxon>Pseudomonadati</taxon>
        <taxon>Acidobacteriota</taxon>
        <taxon>Terriglobia</taxon>
        <taxon>Terriglobales</taxon>
        <taxon>Acidobacteriaceae</taxon>
        <taxon>Bryocella</taxon>
    </lineage>
</organism>
<name>A0A1H6BI81_9BACT</name>
<dbReference type="EMBL" id="FNVA01000007">
    <property type="protein sequence ID" value="SEG60423.1"/>
    <property type="molecule type" value="Genomic_DNA"/>
</dbReference>
<evidence type="ECO:0000313" key="1">
    <source>
        <dbReference type="EMBL" id="SEG60423.1"/>
    </source>
</evidence>
<reference evidence="1 2" key="1">
    <citation type="submission" date="2016-10" db="EMBL/GenBank/DDBJ databases">
        <authorList>
            <person name="de Groot N.N."/>
        </authorList>
    </citation>
    <scope>NUCLEOTIDE SEQUENCE [LARGE SCALE GENOMIC DNA]</scope>
    <source>
        <strain evidence="1 2">DSM 22489</strain>
    </source>
</reference>
<dbReference type="Proteomes" id="UP000236728">
    <property type="component" value="Unassembled WGS sequence"/>
</dbReference>
<dbReference type="RefSeq" id="WP_103934591.1">
    <property type="nucleotide sequence ID" value="NZ_FNVA01000007.1"/>
</dbReference>
<protein>
    <submittedName>
        <fullName evidence="1">Uncharacterized protein</fullName>
    </submittedName>
</protein>
<sequence>MTNGLKIGLGVAAVLAAVLGTRVYFAYKAHTDDSGPATKVIADRPTLSDDDTVFPRKLRPDSLKDERDLIGKTIWVSAGGQLDYFKDTGKHVDYSKPVDTLWAATPLEIKDVFEQVPPKKGNATFRIPAGQKHVLLAFTMPNSADPKQLYATPVGYYDAGQYTFYTDEIMFYDDPHQLYKHWGPEAWSHVDKHEVVPGMTLNQSMMALGQVMKPSSNDFGNSTVHFANDGHPIDIEFEKNKAVKVTPEKQ</sequence>
<dbReference type="OrthoDB" id="117379at2"/>
<gene>
    <name evidence="1" type="ORF">SAMN05421819_3727</name>
</gene>
<evidence type="ECO:0000313" key="2">
    <source>
        <dbReference type="Proteomes" id="UP000236728"/>
    </source>
</evidence>